<gene>
    <name evidence="9" type="ORF">ACFSUC_16465</name>
</gene>
<feature type="transmembrane region" description="Helical" evidence="7">
    <location>
        <begin position="182"/>
        <end position="203"/>
    </location>
</feature>
<evidence type="ECO:0000256" key="5">
    <source>
        <dbReference type="ARBA" id="ARBA00022989"/>
    </source>
</evidence>
<feature type="transmembrane region" description="Helical" evidence="7">
    <location>
        <begin position="88"/>
        <end position="111"/>
    </location>
</feature>
<dbReference type="InterPro" id="IPR000515">
    <property type="entry name" value="MetI-like"/>
</dbReference>
<proteinExistence type="inferred from homology"/>
<keyword evidence="6 7" id="KW-0472">Membrane</keyword>
<dbReference type="PANTHER" id="PTHR30450:SF1">
    <property type="entry name" value="D-METHIONINE TRANSPORT SYSTEM PERMEASE PROTEIN METI-RELATED"/>
    <property type="match status" value="1"/>
</dbReference>
<keyword evidence="3" id="KW-1003">Cell membrane</keyword>
<evidence type="ECO:0000256" key="6">
    <source>
        <dbReference type="ARBA" id="ARBA00023136"/>
    </source>
</evidence>
<keyword evidence="2 7" id="KW-0813">Transport</keyword>
<protein>
    <submittedName>
        <fullName evidence="9">Methionine ABC transporter permease</fullName>
    </submittedName>
</protein>
<evidence type="ECO:0000256" key="2">
    <source>
        <dbReference type="ARBA" id="ARBA00022448"/>
    </source>
</evidence>
<organism evidence="9 10">
    <name type="scientific">Marinicrinis sediminis</name>
    <dbReference type="NCBI Taxonomy" id="1652465"/>
    <lineage>
        <taxon>Bacteria</taxon>
        <taxon>Bacillati</taxon>
        <taxon>Bacillota</taxon>
        <taxon>Bacilli</taxon>
        <taxon>Bacillales</taxon>
        <taxon>Paenibacillaceae</taxon>
    </lineage>
</organism>
<dbReference type="EMBL" id="JBHUMM010000043">
    <property type="protein sequence ID" value="MFD2673167.1"/>
    <property type="molecule type" value="Genomic_DNA"/>
</dbReference>
<keyword evidence="10" id="KW-1185">Reference proteome</keyword>
<dbReference type="CDD" id="cd06261">
    <property type="entry name" value="TM_PBP2"/>
    <property type="match status" value="1"/>
</dbReference>
<evidence type="ECO:0000256" key="1">
    <source>
        <dbReference type="ARBA" id="ARBA00004651"/>
    </source>
</evidence>
<evidence type="ECO:0000259" key="8">
    <source>
        <dbReference type="PROSITE" id="PS50928"/>
    </source>
</evidence>
<evidence type="ECO:0000256" key="7">
    <source>
        <dbReference type="RuleBase" id="RU363032"/>
    </source>
</evidence>
<evidence type="ECO:0000313" key="9">
    <source>
        <dbReference type="EMBL" id="MFD2673167.1"/>
    </source>
</evidence>
<comment type="caution">
    <text evidence="9">The sequence shown here is derived from an EMBL/GenBank/DDBJ whole genome shotgun (WGS) entry which is preliminary data.</text>
</comment>
<feature type="transmembrane region" description="Helical" evidence="7">
    <location>
        <begin position="223"/>
        <end position="243"/>
    </location>
</feature>
<dbReference type="PROSITE" id="PS50928">
    <property type="entry name" value="ABC_TM1"/>
    <property type="match status" value="1"/>
</dbReference>
<sequence length="253" mass="27941">MEILEAVHHVTHLSVSYLSETSLSVSYLTETSIWTDIRELDWAEIREETWNTLIMIGLSMLFTVLIGLPLGVLVFLFSKGQMLQNLAFYHGLSLVINVLRSIPFVILMILLFPVTRELVGVTYGVKGTIPPLVIAAAPFFARLVETSLREVDRGVIEAAQSMGASPMQIIWKVLLRESRPGMIAGVTITAVTLVSYTAMAGIIGGGGLGDLAIRYGYQRFDAAVMYVTVVILIILVQVLQLIGDQLVQRYTRK</sequence>
<keyword evidence="4 7" id="KW-0812">Transmembrane</keyword>
<evidence type="ECO:0000313" key="10">
    <source>
        <dbReference type="Proteomes" id="UP001597497"/>
    </source>
</evidence>
<dbReference type="PANTHER" id="PTHR30450">
    <property type="entry name" value="ABC TRANSPORTER PERMEASE"/>
    <property type="match status" value="1"/>
</dbReference>
<keyword evidence="5 7" id="KW-1133">Transmembrane helix</keyword>
<dbReference type="Pfam" id="PF00528">
    <property type="entry name" value="BPD_transp_1"/>
    <property type="match status" value="1"/>
</dbReference>
<dbReference type="Gene3D" id="1.10.3720.10">
    <property type="entry name" value="MetI-like"/>
    <property type="match status" value="1"/>
</dbReference>
<feature type="domain" description="ABC transmembrane type-1" evidence="8">
    <location>
        <begin position="49"/>
        <end position="243"/>
    </location>
</feature>
<dbReference type="SUPFAM" id="SSF161098">
    <property type="entry name" value="MetI-like"/>
    <property type="match status" value="1"/>
</dbReference>
<dbReference type="InterPro" id="IPR051322">
    <property type="entry name" value="AA_ABC_Transporter_Permease"/>
</dbReference>
<reference evidence="10" key="1">
    <citation type="journal article" date="2019" name="Int. J. Syst. Evol. Microbiol.">
        <title>The Global Catalogue of Microorganisms (GCM) 10K type strain sequencing project: providing services to taxonomists for standard genome sequencing and annotation.</title>
        <authorList>
            <consortium name="The Broad Institute Genomics Platform"/>
            <consortium name="The Broad Institute Genome Sequencing Center for Infectious Disease"/>
            <person name="Wu L."/>
            <person name="Ma J."/>
        </authorList>
    </citation>
    <scope>NUCLEOTIDE SEQUENCE [LARGE SCALE GENOMIC DNA]</scope>
    <source>
        <strain evidence="10">KCTC 33676</strain>
    </source>
</reference>
<evidence type="ECO:0000256" key="4">
    <source>
        <dbReference type="ARBA" id="ARBA00022692"/>
    </source>
</evidence>
<accession>A0ABW5RGJ3</accession>
<evidence type="ECO:0000256" key="3">
    <source>
        <dbReference type="ARBA" id="ARBA00022475"/>
    </source>
</evidence>
<comment type="similarity">
    <text evidence="7">Belongs to the binding-protein-dependent transport system permease family.</text>
</comment>
<name>A0ABW5RGJ3_9BACL</name>
<dbReference type="NCBIfam" id="NF008049">
    <property type="entry name" value="PRK10782.1"/>
    <property type="match status" value="1"/>
</dbReference>
<comment type="subcellular location">
    <subcellularLocation>
        <location evidence="1 7">Cell membrane</location>
        <topology evidence="1 7">Multi-pass membrane protein</topology>
    </subcellularLocation>
</comment>
<dbReference type="InterPro" id="IPR035906">
    <property type="entry name" value="MetI-like_sf"/>
</dbReference>
<dbReference type="Proteomes" id="UP001597497">
    <property type="component" value="Unassembled WGS sequence"/>
</dbReference>
<feature type="transmembrane region" description="Helical" evidence="7">
    <location>
        <begin position="53"/>
        <end position="76"/>
    </location>
</feature>
<dbReference type="RefSeq" id="WP_379930725.1">
    <property type="nucleotide sequence ID" value="NZ_JBHUMM010000043.1"/>
</dbReference>